<dbReference type="GO" id="GO:0000155">
    <property type="term" value="F:phosphorelay sensor kinase activity"/>
    <property type="evidence" value="ECO:0007669"/>
    <property type="project" value="InterPro"/>
</dbReference>
<dbReference type="Pfam" id="PF07730">
    <property type="entry name" value="HisKA_3"/>
    <property type="match status" value="1"/>
</dbReference>
<keyword evidence="4" id="KW-0808">Transferase</keyword>
<feature type="transmembrane region" description="Helical" evidence="10">
    <location>
        <begin position="12"/>
        <end position="30"/>
    </location>
</feature>
<keyword evidence="10" id="KW-0812">Transmembrane</keyword>
<evidence type="ECO:0000256" key="1">
    <source>
        <dbReference type="ARBA" id="ARBA00000085"/>
    </source>
</evidence>
<dbReference type="RefSeq" id="WP_230867514.1">
    <property type="nucleotide sequence ID" value="NZ_CP046640.1"/>
</dbReference>
<keyword evidence="9" id="KW-0175">Coiled coil</keyword>
<evidence type="ECO:0000256" key="4">
    <source>
        <dbReference type="ARBA" id="ARBA00022679"/>
    </source>
</evidence>
<keyword evidence="8" id="KW-0902">Two-component regulatory system</keyword>
<reference evidence="12" key="1">
    <citation type="submission" date="2019-12" db="EMBL/GenBank/DDBJ databases">
        <authorList>
            <person name="zhang j."/>
            <person name="sun C.M."/>
        </authorList>
    </citation>
    <scope>NUCLEOTIDE SEQUENCE</scope>
    <source>
        <strain evidence="12">NS-1</strain>
    </source>
</reference>
<keyword evidence="6 12" id="KW-0418">Kinase</keyword>
<evidence type="ECO:0000256" key="2">
    <source>
        <dbReference type="ARBA" id="ARBA00012438"/>
    </source>
</evidence>
<dbReference type="InterPro" id="IPR036890">
    <property type="entry name" value="HATPase_C_sf"/>
</dbReference>
<dbReference type="CDD" id="cd16917">
    <property type="entry name" value="HATPase_UhpB-NarQ-NarX-like"/>
    <property type="match status" value="1"/>
</dbReference>
<sequence>MTEQNKYLINNKYIKIIIGSFILLITYYQIYNSLNYIQTIIFSILFLLLIANEFLRNTNEMMIKKWYYYSLALSIILAAILNCLTPTLLIIGYYYFSKVNEIFYIKNKKKQLLFLLIHCTLYLIVVIVNNLEGVIYQNLIQIGIAFFLYFSIIYLIYIYHSIHIEKEETKKLNEKLRLSNIKLQEYSQKIEELSIARERERVAQEIHDSLGHSLTALIMHLEFAEKTFTKNPEKAQKVIIKARNIAKSSTAKLREAVDVLKKERNIESLKNSINELIDKFSTLGNIKIDLIMNEDLESLNPDFKLCLYKTVRESLTNSIKHGNATLFKLKLFIKNNNLTLIIKDNGIGCDEITMSNGLKGIENRIKTLGGYVDFDSHKNEGFLTKVKIPIHQKI</sequence>
<dbReference type="Gene3D" id="1.20.5.1930">
    <property type="match status" value="1"/>
</dbReference>
<keyword evidence="7" id="KW-0067">ATP-binding</keyword>
<dbReference type="InterPro" id="IPR050482">
    <property type="entry name" value="Sensor_HK_TwoCompSys"/>
</dbReference>
<evidence type="ECO:0000256" key="7">
    <source>
        <dbReference type="ARBA" id="ARBA00022840"/>
    </source>
</evidence>
<feature type="coiled-coil region" evidence="9">
    <location>
        <begin position="169"/>
        <end position="203"/>
    </location>
</feature>
<keyword evidence="3" id="KW-0597">Phosphoprotein</keyword>
<evidence type="ECO:0000259" key="11">
    <source>
        <dbReference type="Pfam" id="PF07730"/>
    </source>
</evidence>
<dbReference type="GO" id="GO:0016020">
    <property type="term" value="C:membrane"/>
    <property type="evidence" value="ECO:0007669"/>
    <property type="project" value="InterPro"/>
</dbReference>
<dbReference type="Proteomes" id="UP000665020">
    <property type="component" value="Chromosome"/>
</dbReference>
<dbReference type="EMBL" id="CP046640">
    <property type="protein sequence ID" value="QTL99119.1"/>
    <property type="molecule type" value="Genomic_DNA"/>
</dbReference>
<proteinExistence type="predicted"/>
<dbReference type="AlphaFoldDB" id="A0A8A7KHU0"/>
<dbReference type="InterPro" id="IPR011712">
    <property type="entry name" value="Sig_transdc_His_kin_sub3_dim/P"/>
</dbReference>
<feature type="transmembrane region" description="Helical" evidence="10">
    <location>
        <begin position="138"/>
        <end position="159"/>
    </location>
</feature>
<keyword evidence="5" id="KW-0547">Nucleotide-binding</keyword>
<feature type="domain" description="Signal transduction histidine kinase subgroup 3 dimerisation and phosphoacceptor" evidence="11">
    <location>
        <begin position="198"/>
        <end position="262"/>
    </location>
</feature>
<keyword evidence="10" id="KW-1133">Transmembrane helix</keyword>
<dbReference type="Gene3D" id="3.30.565.10">
    <property type="entry name" value="Histidine kinase-like ATPase, C-terminal domain"/>
    <property type="match status" value="1"/>
</dbReference>
<evidence type="ECO:0000256" key="8">
    <source>
        <dbReference type="ARBA" id="ARBA00023012"/>
    </source>
</evidence>
<keyword evidence="10" id="KW-0472">Membrane</keyword>
<feature type="transmembrane region" description="Helical" evidence="10">
    <location>
        <begin position="36"/>
        <end position="55"/>
    </location>
</feature>
<evidence type="ECO:0000313" key="13">
    <source>
        <dbReference type="Proteomes" id="UP000665020"/>
    </source>
</evidence>
<feature type="transmembrane region" description="Helical" evidence="10">
    <location>
        <begin position="112"/>
        <end position="131"/>
    </location>
</feature>
<evidence type="ECO:0000256" key="10">
    <source>
        <dbReference type="SAM" id="Phobius"/>
    </source>
</evidence>
<evidence type="ECO:0000256" key="5">
    <source>
        <dbReference type="ARBA" id="ARBA00022741"/>
    </source>
</evidence>
<dbReference type="PANTHER" id="PTHR24421:SF10">
    <property type="entry name" value="NITRATE_NITRITE SENSOR PROTEIN NARQ"/>
    <property type="match status" value="1"/>
</dbReference>
<evidence type="ECO:0000256" key="3">
    <source>
        <dbReference type="ARBA" id="ARBA00022553"/>
    </source>
</evidence>
<name>A0A8A7KHU0_9FIRM</name>
<protein>
    <recommendedName>
        <fullName evidence="2">histidine kinase</fullName>
        <ecNumber evidence="2">2.7.13.3</ecNumber>
    </recommendedName>
</protein>
<organism evidence="12 13">
    <name type="scientific">Iocasia fonsfrigidae</name>
    <dbReference type="NCBI Taxonomy" id="2682810"/>
    <lineage>
        <taxon>Bacteria</taxon>
        <taxon>Bacillati</taxon>
        <taxon>Bacillota</taxon>
        <taxon>Clostridia</taxon>
        <taxon>Halanaerobiales</taxon>
        <taxon>Halanaerobiaceae</taxon>
        <taxon>Iocasia</taxon>
    </lineage>
</organism>
<accession>A0A8A7KHU0</accession>
<dbReference type="SUPFAM" id="SSF55874">
    <property type="entry name" value="ATPase domain of HSP90 chaperone/DNA topoisomerase II/histidine kinase"/>
    <property type="match status" value="1"/>
</dbReference>
<evidence type="ECO:0000256" key="6">
    <source>
        <dbReference type="ARBA" id="ARBA00022777"/>
    </source>
</evidence>
<evidence type="ECO:0000256" key="9">
    <source>
        <dbReference type="SAM" id="Coils"/>
    </source>
</evidence>
<keyword evidence="13" id="KW-1185">Reference proteome</keyword>
<dbReference type="KEGG" id="ifn:GM661_14720"/>
<dbReference type="PANTHER" id="PTHR24421">
    <property type="entry name" value="NITRATE/NITRITE SENSOR PROTEIN NARX-RELATED"/>
    <property type="match status" value="1"/>
</dbReference>
<dbReference type="GO" id="GO:0046983">
    <property type="term" value="F:protein dimerization activity"/>
    <property type="evidence" value="ECO:0007669"/>
    <property type="project" value="InterPro"/>
</dbReference>
<feature type="transmembrane region" description="Helical" evidence="10">
    <location>
        <begin position="67"/>
        <end position="96"/>
    </location>
</feature>
<dbReference type="EC" id="2.7.13.3" evidence="2"/>
<comment type="catalytic activity">
    <reaction evidence="1">
        <text>ATP + protein L-histidine = ADP + protein N-phospho-L-histidine.</text>
        <dbReference type="EC" id="2.7.13.3"/>
    </reaction>
</comment>
<dbReference type="GO" id="GO:0005524">
    <property type="term" value="F:ATP binding"/>
    <property type="evidence" value="ECO:0007669"/>
    <property type="project" value="UniProtKB-KW"/>
</dbReference>
<evidence type="ECO:0000313" key="12">
    <source>
        <dbReference type="EMBL" id="QTL99119.1"/>
    </source>
</evidence>
<gene>
    <name evidence="12" type="ORF">GM661_14720</name>
</gene>